<name>A6IGR8_RAT</name>
<evidence type="ECO:0000313" key="2">
    <source>
        <dbReference type="Proteomes" id="UP000234681"/>
    </source>
</evidence>
<proteinExistence type="predicted"/>
<dbReference type="AlphaFoldDB" id="A6IGR8"/>
<reference evidence="1 2" key="1">
    <citation type="submission" date="2005-09" db="EMBL/GenBank/DDBJ databases">
        <authorList>
            <person name="Mural R.J."/>
            <person name="Li P.W."/>
            <person name="Adams M.D."/>
            <person name="Amanatides P.G."/>
            <person name="Baden-Tillson H."/>
            <person name="Barnstead M."/>
            <person name="Chin S.H."/>
            <person name="Dew I."/>
            <person name="Evans C.A."/>
            <person name="Ferriera S."/>
            <person name="Flanigan M."/>
            <person name="Fosler C."/>
            <person name="Glodek A."/>
            <person name="Gu Z."/>
            <person name="Holt R.A."/>
            <person name="Jennings D."/>
            <person name="Kraft C.L."/>
            <person name="Lu F."/>
            <person name="Nguyen T."/>
            <person name="Nusskern D.R."/>
            <person name="Pfannkoch C.M."/>
            <person name="Sitter C."/>
            <person name="Sutton G.G."/>
            <person name="Venter J.C."/>
            <person name="Wang Z."/>
            <person name="Woodage T."/>
            <person name="Zheng X.H."/>
            <person name="Zhong F."/>
        </authorList>
    </citation>
    <scope>NUCLEOTIDE SEQUENCE [LARGE SCALE GENOMIC DNA]</scope>
    <source>
        <strain>BN</strain>
        <strain evidence="2">Sprague-Dawley</strain>
    </source>
</reference>
<accession>A6IGR8</accession>
<dbReference type="EMBL" id="CH473960">
    <property type="protein sequence ID" value="EDM16630.1"/>
    <property type="molecule type" value="Genomic_DNA"/>
</dbReference>
<organism evidence="1 2">
    <name type="scientific">Rattus norvegicus</name>
    <name type="common">Rat</name>
    <dbReference type="NCBI Taxonomy" id="10116"/>
    <lineage>
        <taxon>Eukaryota</taxon>
        <taxon>Metazoa</taxon>
        <taxon>Chordata</taxon>
        <taxon>Craniata</taxon>
        <taxon>Vertebrata</taxon>
        <taxon>Euteleostomi</taxon>
        <taxon>Mammalia</taxon>
        <taxon>Eutheria</taxon>
        <taxon>Euarchontoglires</taxon>
        <taxon>Glires</taxon>
        <taxon>Rodentia</taxon>
        <taxon>Myomorpha</taxon>
        <taxon>Muroidea</taxon>
        <taxon>Muridae</taxon>
        <taxon>Murinae</taxon>
        <taxon>Rattus</taxon>
    </lineage>
</organism>
<sequence length="74" mass="8569">MEEGRRPRQEGLKFKACWAYSESCQARQVSETLSQNQSVRKPTMHPSRKMLDLNVCNPKCAPWYNTGTNKHQSL</sequence>
<dbReference type="Proteomes" id="UP000234681">
    <property type="component" value="Chromosome 7"/>
</dbReference>
<protein>
    <submittedName>
        <fullName evidence="1">RCG49058</fullName>
    </submittedName>
</protein>
<gene>
    <name evidence="1" type="ORF">rCG_49058</name>
</gene>
<evidence type="ECO:0000313" key="1">
    <source>
        <dbReference type="EMBL" id="EDM16630.1"/>
    </source>
</evidence>